<evidence type="ECO:0000313" key="6">
    <source>
        <dbReference type="Proteomes" id="UP000254711"/>
    </source>
</evidence>
<dbReference type="PANTHER" id="PTHR30203">
    <property type="entry name" value="OUTER MEMBRANE CATION EFFLUX PROTEIN"/>
    <property type="match status" value="1"/>
</dbReference>
<dbReference type="InterPro" id="IPR010131">
    <property type="entry name" value="MdtP/NodT-like"/>
</dbReference>
<comment type="subcellular location">
    <subcellularLocation>
        <location evidence="2">Cell outer membrane</location>
        <topology evidence="2">Lipid-anchor</topology>
    </subcellularLocation>
</comment>
<comment type="caution">
    <text evidence="5">The sequence shown here is derived from an EMBL/GenBank/DDBJ whole genome shotgun (WGS) entry which is preliminary data.</text>
</comment>
<gene>
    <name evidence="5" type="ORF">DVT68_13790</name>
</gene>
<keyword evidence="2" id="KW-0812">Transmembrane</keyword>
<reference evidence="5 6" key="1">
    <citation type="submission" date="2018-07" db="EMBL/GenBank/DDBJ databases">
        <title>Dyella solisilvae sp. nov., isolated from the pine and broad-leaved mixed forest soil.</title>
        <authorList>
            <person name="Gao Z."/>
            <person name="Qiu L."/>
        </authorList>
    </citation>
    <scope>NUCLEOTIDE SEQUENCE [LARGE SCALE GENOMIC DNA]</scope>
    <source>
        <strain evidence="5 6">DHG54</strain>
    </source>
</reference>
<dbReference type="PANTHER" id="PTHR30203:SF33">
    <property type="entry name" value="BLR4455 PROTEIN"/>
    <property type="match status" value="1"/>
</dbReference>
<dbReference type="Gene3D" id="2.20.200.10">
    <property type="entry name" value="Outer membrane efflux proteins (OEP)"/>
    <property type="match status" value="1"/>
</dbReference>
<dbReference type="InterPro" id="IPR003423">
    <property type="entry name" value="OMP_efflux"/>
</dbReference>
<dbReference type="NCBIfam" id="TIGR01845">
    <property type="entry name" value="outer_NodT"/>
    <property type="match status" value="1"/>
</dbReference>
<sequence length="488" mass="51902">MLRRLLPLAAVAVLPACSLAPAYQKPDVGPLPTAYAGQTSEGLWSPAHPADTATRGPWWSVYGDDQLDHLEQQLDNNNPSLSVALARYDAARAIVGELRSDMYPQLGVGASATRNRQSDNRPLRGSNQPNEYSANTLGFGASYELDLWGRVRNEVAAGKAEATAAAGDLASVKLSLEAQLADLYVRLRGFDVQDRILKDTLDAYQQGLALTQRRFEGGIASGLDVSRAKTQLADAEAQVSEVEGQRALTEHAIASLVGVPASNFSLPPGGAALSVPAIPLGVPSLLLERRPDIAAAERRMFAANAEIGVARAAFFPRLSLSAAFGWQDTGMGSLLSAGNRYWALGPELAMSLFDGGLRHAKVQAAQANLDAAAGQYREVVLGAFQQVEDNLTLLQQLGKEAKQQDEAASSARDSQTIATNRYREGAVNYLDVVTAQTATLQAERSAELVRTRRLQASVDLIRALGGGWDAAQLPAADMAATGSMSRAR</sequence>
<evidence type="ECO:0000313" key="5">
    <source>
        <dbReference type="EMBL" id="RDI98339.1"/>
    </source>
</evidence>
<dbReference type="GO" id="GO:0009279">
    <property type="term" value="C:cell outer membrane"/>
    <property type="evidence" value="ECO:0007669"/>
    <property type="project" value="UniProtKB-SubCell"/>
</dbReference>
<comment type="similarity">
    <text evidence="1 2">Belongs to the outer membrane factor (OMF) (TC 1.B.17) family.</text>
</comment>
<evidence type="ECO:0000256" key="2">
    <source>
        <dbReference type="RuleBase" id="RU362097"/>
    </source>
</evidence>
<keyword evidence="6" id="KW-1185">Reference proteome</keyword>
<keyword evidence="2" id="KW-0449">Lipoprotein</keyword>
<keyword evidence="3" id="KW-0175">Coiled coil</keyword>
<dbReference type="Gene3D" id="1.20.1600.10">
    <property type="entry name" value="Outer membrane efflux proteins (OEP)"/>
    <property type="match status" value="1"/>
</dbReference>
<organism evidence="5 6">
    <name type="scientific">Dyella solisilvae</name>
    <dbReference type="NCBI Taxonomy" id="1920168"/>
    <lineage>
        <taxon>Bacteria</taxon>
        <taxon>Pseudomonadati</taxon>
        <taxon>Pseudomonadota</taxon>
        <taxon>Gammaproteobacteria</taxon>
        <taxon>Lysobacterales</taxon>
        <taxon>Rhodanobacteraceae</taxon>
        <taxon>Dyella</taxon>
    </lineage>
</organism>
<keyword evidence="2" id="KW-0732">Signal</keyword>
<name>A0A370K6S0_9GAMM</name>
<feature type="coiled-coil region" evidence="3">
    <location>
        <begin position="225"/>
        <end position="252"/>
    </location>
</feature>
<evidence type="ECO:0000256" key="3">
    <source>
        <dbReference type="SAM" id="Coils"/>
    </source>
</evidence>
<dbReference type="Pfam" id="PF02321">
    <property type="entry name" value="OEP"/>
    <property type="match status" value="2"/>
</dbReference>
<dbReference type="SUPFAM" id="SSF56954">
    <property type="entry name" value="Outer membrane efflux proteins (OEP)"/>
    <property type="match status" value="1"/>
</dbReference>
<keyword evidence="2" id="KW-1134">Transmembrane beta strand</keyword>
<keyword evidence="2" id="KW-0472">Membrane</keyword>
<feature type="chain" id="PRO_5016477717" evidence="2">
    <location>
        <begin position="23"/>
        <end position="488"/>
    </location>
</feature>
<proteinExistence type="inferred from homology"/>
<dbReference type="Proteomes" id="UP000254711">
    <property type="component" value="Unassembled WGS sequence"/>
</dbReference>
<feature type="region of interest" description="Disordered" evidence="4">
    <location>
        <begin position="108"/>
        <end position="131"/>
    </location>
</feature>
<keyword evidence="2" id="KW-0564">Palmitate</keyword>
<accession>A0A370K6S0</accession>
<dbReference type="OrthoDB" id="9770517at2"/>
<dbReference type="EMBL" id="QQSY01000003">
    <property type="protein sequence ID" value="RDI98339.1"/>
    <property type="molecule type" value="Genomic_DNA"/>
</dbReference>
<dbReference type="GO" id="GO:0015562">
    <property type="term" value="F:efflux transmembrane transporter activity"/>
    <property type="evidence" value="ECO:0007669"/>
    <property type="project" value="InterPro"/>
</dbReference>
<evidence type="ECO:0000256" key="1">
    <source>
        <dbReference type="ARBA" id="ARBA00007613"/>
    </source>
</evidence>
<feature type="signal peptide" evidence="2">
    <location>
        <begin position="1"/>
        <end position="22"/>
    </location>
</feature>
<dbReference type="AlphaFoldDB" id="A0A370K6S0"/>
<protein>
    <submittedName>
        <fullName evidence="5">RND transporter</fullName>
    </submittedName>
</protein>
<evidence type="ECO:0000256" key="4">
    <source>
        <dbReference type="SAM" id="MobiDB-lite"/>
    </source>
</evidence>